<sequence>MRWNTLSAYRLNASCLHVRRPASQFLEVCPEERNICLDFSGSLREQTIRGGVCIPSHAKYLCKETAKIRCPTNVNGFQPRGPLKFGSFSPIGQPTINNIDGCSLKKIPMRVLSGPAYRKRNKTQPWTVDRTNQIIIRLSLGIVNFYPFFSLLHNKEAHAY</sequence>
<evidence type="ECO:0000313" key="2">
    <source>
        <dbReference type="RefSeq" id="XP_017969671.1"/>
    </source>
</evidence>
<reference evidence="1" key="1">
    <citation type="journal article" date="1997" name="Nucleic Acids Res.">
        <title>tRNAscan-SE: a program for improved detection of transfer RNA genes in genomic sequence.</title>
        <authorList>
            <person name="Lowe T.M."/>
            <person name="Eddy S.R."/>
        </authorList>
    </citation>
    <scope>NUCLEOTIDE SEQUENCE [LARGE SCALE GENOMIC DNA]</scope>
    <source>
        <strain evidence="1">r\B97-61/B2</strain>
    </source>
</reference>
<dbReference type="RefSeq" id="XP_017969671.1">
    <property type="nucleotide sequence ID" value="XM_018114182.1"/>
</dbReference>
<dbReference type="Proteomes" id="UP000694886">
    <property type="component" value="Chromosome 1"/>
</dbReference>
<dbReference type="AlphaFoldDB" id="A0AB32VUU5"/>
<reference evidence="2" key="2">
    <citation type="submission" date="2025-08" db="UniProtKB">
        <authorList>
            <consortium name="RefSeq"/>
        </authorList>
    </citation>
    <scope>IDENTIFICATION</scope>
</reference>
<gene>
    <name evidence="2" type="primary">LOC108660485</name>
</gene>
<dbReference type="Gramene" id="Tc01v2_t023910.1">
    <property type="protein sequence ID" value="Tc01v2_p023910.1"/>
    <property type="gene ID" value="Tc01v2_g023910"/>
</dbReference>
<dbReference type="KEGG" id="tcc:108660485"/>
<organism evidence="1 2">
    <name type="scientific">Theobroma cacao</name>
    <name type="common">Cacao</name>
    <name type="synonym">Cocoa</name>
    <dbReference type="NCBI Taxonomy" id="3641"/>
    <lineage>
        <taxon>Eukaryota</taxon>
        <taxon>Viridiplantae</taxon>
        <taxon>Streptophyta</taxon>
        <taxon>Embryophyta</taxon>
        <taxon>Tracheophyta</taxon>
        <taxon>Spermatophyta</taxon>
        <taxon>Magnoliopsida</taxon>
        <taxon>eudicotyledons</taxon>
        <taxon>Gunneridae</taxon>
        <taxon>Pentapetalae</taxon>
        <taxon>rosids</taxon>
        <taxon>malvids</taxon>
        <taxon>Malvales</taxon>
        <taxon>Malvaceae</taxon>
        <taxon>Byttnerioideae</taxon>
        <taxon>Theobroma</taxon>
    </lineage>
</organism>
<protein>
    <submittedName>
        <fullName evidence="2">Uncharacterized protein LOC108660485</fullName>
    </submittedName>
</protein>
<dbReference type="GeneID" id="108660485"/>
<evidence type="ECO:0000313" key="1">
    <source>
        <dbReference type="Proteomes" id="UP000694886"/>
    </source>
</evidence>
<accession>A0AB32VUU5</accession>
<proteinExistence type="predicted"/>
<name>A0AB32VUU5_THECC</name>